<dbReference type="InterPro" id="IPR011051">
    <property type="entry name" value="RmlC_Cupin_sf"/>
</dbReference>
<proteinExistence type="predicted"/>
<dbReference type="AlphaFoldDB" id="A0A0G0WXM5"/>
<dbReference type="SUPFAM" id="SSF51182">
    <property type="entry name" value="RmlC-like cupins"/>
    <property type="match status" value="1"/>
</dbReference>
<evidence type="ECO:0000313" key="1">
    <source>
        <dbReference type="EMBL" id="KKR89155.1"/>
    </source>
</evidence>
<name>A0A0G0WXM5_9BACT</name>
<dbReference type="Proteomes" id="UP000033918">
    <property type="component" value="Unassembled WGS sequence"/>
</dbReference>
<organism evidence="1 2">
    <name type="scientific">Candidatus Wolfebacteria bacterium GW2011_GWB1_41_12</name>
    <dbReference type="NCBI Taxonomy" id="1619006"/>
    <lineage>
        <taxon>Bacteria</taxon>
        <taxon>Candidatus Wolfeibacteriota</taxon>
    </lineage>
</organism>
<comment type="caution">
    <text evidence="1">The sequence shown here is derived from an EMBL/GenBank/DDBJ whole genome shotgun (WGS) entry which is preliminary data.</text>
</comment>
<sequence>MRIIKKDDKVIAIVFDGQFQDGTTPITDGKWPLQIISLKYPKGKIWPGHYHKPMTRTTEGQMEALIIISGSVKVSIYFEKDLVEVLKLNSGQGVMLVNSGFGMEVLEDAEMLEFKNGPFVEDKIVFE</sequence>
<gene>
    <name evidence="1" type="ORF">UU38_C0001G0057</name>
</gene>
<protein>
    <submittedName>
        <fullName evidence="1">Uncharacterized protein</fullName>
    </submittedName>
</protein>
<accession>A0A0G0WXM5</accession>
<evidence type="ECO:0000313" key="2">
    <source>
        <dbReference type="Proteomes" id="UP000033918"/>
    </source>
</evidence>
<dbReference type="EMBL" id="LCAK01000001">
    <property type="protein sequence ID" value="KKR89155.1"/>
    <property type="molecule type" value="Genomic_DNA"/>
</dbReference>
<reference evidence="1 2" key="1">
    <citation type="journal article" date="2015" name="Nature">
        <title>rRNA introns, odd ribosomes, and small enigmatic genomes across a large radiation of phyla.</title>
        <authorList>
            <person name="Brown C.T."/>
            <person name="Hug L.A."/>
            <person name="Thomas B.C."/>
            <person name="Sharon I."/>
            <person name="Castelle C.J."/>
            <person name="Singh A."/>
            <person name="Wilkins M.J."/>
            <person name="Williams K.H."/>
            <person name="Banfield J.F."/>
        </authorList>
    </citation>
    <scope>NUCLEOTIDE SEQUENCE [LARGE SCALE GENOMIC DNA]</scope>
</reference>